<evidence type="ECO:0000256" key="3">
    <source>
        <dbReference type="RuleBase" id="RU003479"/>
    </source>
</evidence>
<dbReference type="SMART" id="SM00883">
    <property type="entry name" value="Cpn10"/>
    <property type="match status" value="1"/>
</dbReference>
<dbReference type="GO" id="GO:0051082">
    <property type="term" value="F:unfolded protein binding"/>
    <property type="evidence" value="ECO:0007669"/>
    <property type="project" value="TreeGrafter"/>
</dbReference>
<evidence type="ECO:0000256" key="1">
    <source>
        <dbReference type="ARBA" id="ARBA00006975"/>
    </source>
</evidence>
<dbReference type="Pfam" id="PF00166">
    <property type="entry name" value="Cpn10"/>
    <property type="match status" value="2"/>
</dbReference>
<sequence>MAKRLLPTLNRVLVEKLLQPNKSAGGILLPETTKQIREVTGCSEVLVVKNGEILVVSLLTSTCGIWELNSAKVVAVGPGERDRDGKLIPVSLKEGDTVLLPEYGGTEVKLAEKDCLLKLASHLAAFDVPNKNV</sequence>
<dbReference type="EnsemblPlants" id="OB03G27870.1">
    <property type="protein sequence ID" value="OB03G27870.1"/>
    <property type="gene ID" value="OB03G27870"/>
</dbReference>
<dbReference type="InterPro" id="IPR020818">
    <property type="entry name" value="Chaperonin_GroES"/>
</dbReference>
<evidence type="ECO:0000313" key="4">
    <source>
        <dbReference type="EnsemblPlants" id="OB03G27870.1"/>
    </source>
</evidence>
<dbReference type="GO" id="GO:0044183">
    <property type="term" value="F:protein folding chaperone"/>
    <property type="evidence" value="ECO:0007669"/>
    <property type="project" value="InterPro"/>
</dbReference>
<dbReference type="PROSITE" id="PS00681">
    <property type="entry name" value="CHAPERONINS_CPN10"/>
    <property type="match status" value="1"/>
</dbReference>
<keyword evidence="5" id="KW-1185">Reference proteome</keyword>
<dbReference type="eggNOG" id="KOG1641">
    <property type="taxonomic scope" value="Eukaryota"/>
</dbReference>
<dbReference type="PRINTS" id="PR00297">
    <property type="entry name" value="CHAPERONIN10"/>
</dbReference>
<dbReference type="CDD" id="cd00320">
    <property type="entry name" value="cpn10"/>
    <property type="match status" value="1"/>
</dbReference>
<dbReference type="GO" id="GO:0051087">
    <property type="term" value="F:protein-folding chaperone binding"/>
    <property type="evidence" value="ECO:0007669"/>
    <property type="project" value="TreeGrafter"/>
</dbReference>
<dbReference type="OMA" id="FFMICFI"/>
<dbReference type="Gene3D" id="2.30.33.40">
    <property type="entry name" value="GroES chaperonin"/>
    <property type="match status" value="1"/>
</dbReference>
<dbReference type="GO" id="GO:0005739">
    <property type="term" value="C:mitochondrion"/>
    <property type="evidence" value="ECO:0007669"/>
    <property type="project" value="TreeGrafter"/>
</dbReference>
<dbReference type="HOGENOM" id="CLU_132825_0_2_1"/>
<dbReference type="STRING" id="4533.J3LP11"/>
<evidence type="ECO:0000313" key="5">
    <source>
        <dbReference type="Proteomes" id="UP000006038"/>
    </source>
</evidence>
<reference evidence="4" key="1">
    <citation type="journal article" date="2013" name="Nat. Commun.">
        <title>Whole-genome sequencing of Oryza brachyantha reveals mechanisms underlying Oryza genome evolution.</title>
        <authorList>
            <person name="Chen J."/>
            <person name="Huang Q."/>
            <person name="Gao D."/>
            <person name="Wang J."/>
            <person name="Lang Y."/>
            <person name="Liu T."/>
            <person name="Li B."/>
            <person name="Bai Z."/>
            <person name="Luis Goicoechea J."/>
            <person name="Liang C."/>
            <person name="Chen C."/>
            <person name="Zhang W."/>
            <person name="Sun S."/>
            <person name="Liao Y."/>
            <person name="Zhang X."/>
            <person name="Yang L."/>
            <person name="Song C."/>
            <person name="Wang M."/>
            <person name="Shi J."/>
            <person name="Liu G."/>
            <person name="Liu J."/>
            <person name="Zhou H."/>
            <person name="Zhou W."/>
            <person name="Yu Q."/>
            <person name="An N."/>
            <person name="Chen Y."/>
            <person name="Cai Q."/>
            <person name="Wang B."/>
            <person name="Liu B."/>
            <person name="Min J."/>
            <person name="Huang Y."/>
            <person name="Wu H."/>
            <person name="Li Z."/>
            <person name="Zhang Y."/>
            <person name="Yin Y."/>
            <person name="Song W."/>
            <person name="Jiang J."/>
            <person name="Jackson S.A."/>
            <person name="Wing R.A."/>
            <person name="Wang J."/>
            <person name="Chen M."/>
        </authorList>
    </citation>
    <scope>NUCLEOTIDE SEQUENCE [LARGE SCALE GENOMIC DNA]</scope>
    <source>
        <strain evidence="4">cv. IRGC 101232</strain>
    </source>
</reference>
<dbReference type="Proteomes" id="UP000006038">
    <property type="component" value="Chromosome 3"/>
</dbReference>
<organism evidence="4">
    <name type="scientific">Oryza brachyantha</name>
    <name type="common">malo sina</name>
    <dbReference type="NCBI Taxonomy" id="4533"/>
    <lineage>
        <taxon>Eukaryota</taxon>
        <taxon>Viridiplantae</taxon>
        <taxon>Streptophyta</taxon>
        <taxon>Embryophyta</taxon>
        <taxon>Tracheophyta</taxon>
        <taxon>Spermatophyta</taxon>
        <taxon>Magnoliopsida</taxon>
        <taxon>Liliopsida</taxon>
        <taxon>Poales</taxon>
        <taxon>Poaceae</taxon>
        <taxon>BOP clade</taxon>
        <taxon>Oryzoideae</taxon>
        <taxon>Oryzeae</taxon>
        <taxon>Oryzinae</taxon>
        <taxon>Oryza</taxon>
    </lineage>
</organism>
<comment type="similarity">
    <text evidence="1 3">Belongs to the GroES chaperonin family.</text>
</comment>
<dbReference type="SUPFAM" id="SSF50129">
    <property type="entry name" value="GroES-like"/>
    <property type="match status" value="2"/>
</dbReference>
<reference evidence="4" key="2">
    <citation type="submission" date="2013-04" db="UniProtKB">
        <authorList>
            <consortium name="EnsemblPlants"/>
        </authorList>
    </citation>
    <scope>IDENTIFICATION</scope>
</reference>
<dbReference type="GO" id="GO:0046872">
    <property type="term" value="F:metal ion binding"/>
    <property type="evidence" value="ECO:0007669"/>
    <property type="project" value="TreeGrafter"/>
</dbReference>
<keyword evidence="2 3" id="KW-0143">Chaperone</keyword>
<dbReference type="InterPro" id="IPR018369">
    <property type="entry name" value="Chaprnonin_Cpn10_CS"/>
</dbReference>
<accession>J3LP11</accession>
<dbReference type="PANTHER" id="PTHR10772:SF0">
    <property type="entry name" value="10 KDA HEAT SHOCK PROTEIN, MITOCHONDRIAL"/>
    <property type="match status" value="1"/>
</dbReference>
<evidence type="ECO:0008006" key="6">
    <source>
        <dbReference type="Google" id="ProtNLM"/>
    </source>
</evidence>
<dbReference type="InterPro" id="IPR011032">
    <property type="entry name" value="GroES-like_sf"/>
</dbReference>
<dbReference type="GO" id="GO:0005524">
    <property type="term" value="F:ATP binding"/>
    <property type="evidence" value="ECO:0007669"/>
    <property type="project" value="InterPro"/>
</dbReference>
<dbReference type="Gramene" id="OB03G27870.1">
    <property type="protein sequence ID" value="OB03G27870.1"/>
    <property type="gene ID" value="OB03G27870"/>
</dbReference>
<protein>
    <recommendedName>
        <fullName evidence="6">10 kDa chaperonin</fullName>
    </recommendedName>
</protein>
<dbReference type="AlphaFoldDB" id="J3LP11"/>
<dbReference type="InterPro" id="IPR037124">
    <property type="entry name" value="Chaperonin_GroES_sf"/>
</dbReference>
<dbReference type="PANTHER" id="PTHR10772">
    <property type="entry name" value="10 KDA HEAT SHOCK PROTEIN"/>
    <property type="match status" value="1"/>
</dbReference>
<proteinExistence type="inferred from homology"/>
<name>J3LP11_ORYBR</name>
<evidence type="ECO:0000256" key="2">
    <source>
        <dbReference type="ARBA" id="ARBA00023186"/>
    </source>
</evidence>